<evidence type="ECO:0000259" key="3">
    <source>
        <dbReference type="Pfam" id="PF12697"/>
    </source>
</evidence>
<dbReference type="Proteomes" id="UP000481288">
    <property type="component" value="Unassembled WGS sequence"/>
</dbReference>
<dbReference type="OrthoDB" id="249703at2759"/>
<dbReference type="Gene3D" id="3.40.50.1820">
    <property type="entry name" value="alpha/beta hydrolase"/>
    <property type="match status" value="1"/>
</dbReference>
<organism evidence="4 5">
    <name type="scientific">Lachnellula cervina</name>
    <dbReference type="NCBI Taxonomy" id="1316786"/>
    <lineage>
        <taxon>Eukaryota</taxon>
        <taxon>Fungi</taxon>
        <taxon>Dikarya</taxon>
        <taxon>Ascomycota</taxon>
        <taxon>Pezizomycotina</taxon>
        <taxon>Leotiomycetes</taxon>
        <taxon>Helotiales</taxon>
        <taxon>Lachnaceae</taxon>
        <taxon>Lachnellula</taxon>
    </lineage>
</organism>
<reference evidence="4 5" key="1">
    <citation type="submission" date="2018-05" db="EMBL/GenBank/DDBJ databases">
        <title>Whole genome sequencing for identification of molecular markers to develop diagnostic detection tools for the regulated plant pathogen Lachnellula willkommii.</title>
        <authorList>
            <person name="Giroux E."/>
            <person name="Bilodeau G."/>
        </authorList>
    </citation>
    <scope>NUCLEOTIDE SEQUENCE [LARGE SCALE GENOMIC DNA]</scope>
    <source>
        <strain evidence="4 5">CBS 625.97</strain>
    </source>
</reference>
<dbReference type="InterPro" id="IPR029058">
    <property type="entry name" value="AB_hydrolase_fold"/>
</dbReference>
<feature type="domain" description="AB hydrolase-1" evidence="3">
    <location>
        <begin position="196"/>
        <end position="356"/>
    </location>
</feature>
<accession>A0A7D8YQ32</accession>
<keyword evidence="4" id="KW-0378">Hydrolase</keyword>
<protein>
    <submittedName>
        <fullName evidence="4">20-hydroxy-prefusarin hydrolase FUS2</fullName>
    </submittedName>
</protein>
<gene>
    <name evidence="4" type="primary">FUS2_1</name>
    <name evidence="4" type="ORF">LCER1_G003052</name>
</gene>
<proteinExistence type="inferred from homology"/>
<comment type="caution">
    <text evidence="4">The sequence shown here is derived from an EMBL/GenBank/DDBJ whole genome shotgun (WGS) entry which is preliminary data.</text>
</comment>
<feature type="signal peptide" evidence="2">
    <location>
        <begin position="1"/>
        <end position="24"/>
    </location>
</feature>
<evidence type="ECO:0000313" key="5">
    <source>
        <dbReference type="Proteomes" id="UP000481288"/>
    </source>
</evidence>
<dbReference type="EMBL" id="QGMG01000094">
    <property type="protein sequence ID" value="TVY57420.1"/>
    <property type="molecule type" value="Genomic_DNA"/>
</dbReference>
<keyword evidence="5" id="KW-1185">Reference proteome</keyword>
<evidence type="ECO:0000313" key="4">
    <source>
        <dbReference type="EMBL" id="TVY57420.1"/>
    </source>
</evidence>
<dbReference type="Pfam" id="PF12697">
    <property type="entry name" value="Abhydrolase_6"/>
    <property type="match status" value="1"/>
</dbReference>
<sequence>MLSLIHSLCPTVLAAVTLLGVANAQGQAPLLPLSNDSSISFELLVSLGEAIYGGADIAPILGAALDITPGNFSGFSNTFRILADATKAAAQDPTNAYDLINVRDTWFSASDYYRRADFYLHSNWSDPLIYTYWQEQTAAFDNGIAALPVPGKRIQISADNFTIEAIWFATSLEDTKKPTLILGTGYDNAQEDLYHTLVVPALARGYNCLTYEGPGQPSVVRGQHLGFIPEWERVVTPIVDYLLTDLAPQVDASRLALLGYSFGGYLAARAAAFEPRLSAVLLDGGVWDFYSGIIKQIPANLQDLYTSGNKSAFDAAVLGILNDDTAPSTARWGLAQGLWSFQLTSPYDFINATKAYALKDVASQIQMPVWIANSEYDGYFPGQAQVVAAAIGENAVVHNFTGVAGNHCQIGANQELSRTVFAWLHQTLNN</sequence>
<dbReference type="InterPro" id="IPR000073">
    <property type="entry name" value="AB_hydrolase_1"/>
</dbReference>
<name>A0A7D8YQ32_9HELO</name>
<keyword evidence="2" id="KW-0732">Signal</keyword>
<dbReference type="AlphaFoldDB" id="A0A7D8YQ32"/>
<dbReference type="PANTHER" id="PTHR22946:SF12">
    <property type="entry name" value="CONIDIAL PIGMENT BIOSYNTHESIS PROTEIN AYG1 (AFU_ORTHOLOGUE AFUA_2G17550)"/>
    <property type="match status" value="1"/>
</dbReference>
<dbReference type="GO" id="GO:0016787">
    <property type="term" value="F:hydrolase activity"/>
    <property type="evidence" value="ECO:0007669"/>
    <property type="project" value="UniProtKB-KW"/>
</dbReference>
<dbReference type="Gene3D" id="1.20.1440.110">
    <property type="entry name" value="acylaminoacyl peptidase"/>
    <property type="match status" value="1"/>
</dbReference>
<dbReference type="SUPFAM" id="SSF53474">
    <property type="entry name" value="alpha/beta-Hydrolases"/>
    <property type="match status" value="1"/>
</dbReference>
<dbReference type="InterPro" id="IPR050261">
    <property type="entry name" value="FrsA_esterase"/>
</dbReference>
<evidence type="ECO:0000256" key="2">
    <source>
        <dbReference type="SAM" id="SignalP"/>
    </source>
</evidence>
<comment type="similarity">
    <text evidence="1">Belongs to the AB hydrolase superfamily. FUS2 hydrolase family.</text>
</comment>
<dbReference type="PANTHER" id="PTHR22946">
    <property type="entry name" value="DIENELACTONE HYDROLASE DOMAIN-CONTAINING PROTEIN-RELATED"/>
    <property type="match status" value="1"/>
</dbReference>
<evidence type="ECO:0000256" key="1">
    <source>
        <dbReference type="ARBA" id="ARBA00038115"/>
    </source>
</evidence>
<feature type="chain" id="PRO_5028846936" evidence="2">
    <location>
        <begin position="25"/>
        <end position="430"/>
    </location>
</feature>